<dbReference type="InterPro" id="IPR011604">
    <property type="entry name" value="PDDEXK-like_dom_sf"/>
</dbReference>
<dbReference type="InterPro" id="IPR019080">
    <property type="entry name" value="YqaJ_viral_recombinase"/>
</dbReference>
<sequence>MYQNRKFYKNEHYLIDKEEKVVILKPDFHQKLLNKEFAFKTGFKKVGGSLIGEVLGVDSYSSPFRAFIKIAKLDMPILDTKYIDAGQAIEPLVIQAISEAKGYEIEVFPPEKYNYDYFKDDPIVGGIPDGYIEATKTIIEIKTTGVKNFLLWGKKGENLPAKYLKQAQLYSYLKNVEDFVIVATFLQEDDYKDPKNFPIRQRKLRAYHFKVNKSQVIDDINKIKEWYTKYTTSGISPIYDEKIDSQILEYLDCENEQQWKDLYYKWINK</sequence>
<accession>C5J6R4</accession>
<dbReference type="HOGENOM" id="CLU_088212_0_0_14"/>
<dbReference type="Proteomes" id="UP000001491">
    <property type="component" value="Chromosome"/>
</dbReference>
<dbReference type="Pfam" id="PF09588">
    <property type="entry name" value="YqaJ"/>
    <property type="match status" value="1"/>
</dbReference>
<keyword evidence="3" id="KW-1185">Reference proteome</keyword>
<dbReference type="InterPro" id="IPR011335">
    <property type="entry name" value="Restrct_endonuc-II-like"/>
</dbReference>
<dbReference type="EMBL" id="FM864216">
    <property type="protein sequence ID" value="CAT05175.1"/>
    <property type="molecule type" value="Genomic_DNA"/>
</dbReference>
<reference evidence="3" key="1">
    <citation type="journal article" date="2009" name="BMC Bioinformatics">
        <title>The Mycoplasma conjunctivae genome sequencing, annotation and analysis.</title>
        <authorList>
            <person name="Calderon-Copete S.P."/>
            <person name="Wigger G."/>
            <person name="Wunderlin C."/>
            <person name="Schmidheini T."/>
            <person name="Frey J."/>
            <person name="Quail M.A."/>
            <person name="Falquet L."/>
        </authorList>
    </citation>
    <scope>NUCLEOTIDE SEQUENCE [LARGE SCALE GENOMIC DNA]</scope>
    <source>
        <strain evidence="3">ATCC 25834 / NCTC 10147 / HRC/581</strain>
    </source>
</reference>
<feature type="domain" description="YqaJ viral recombinase" evidence="1">
    <location>
        <begin position="45"/>
        <end position="170"/>
    </location>
</feature>
<dbReference type="AlphaFoldDB" id="C5J6R4"/>
<dbReference type="Gene3D" id="3.90.320.10">
    <property type="match status" value="1"/>
</dbReference>
<gene>
    <name evidence="2" type="ordered locus">MCJ_004720</name>
</gene>
<name>C5J6R4_MESCH</name>
<evidence type="ECO:0000313" key="2">
    <source>
        <dbReference type="EMBL" id="CAT05175.1"/>
    </source>
</evidence>
<dbReference type="SUPFAM" id="SSF52980">
    <property type="entry name" value="Restriction endonuclease-like"/>
    <property type="match status" value="1"/>
</dbReference>
<dbReference type="eggNOG" id="COG5377">
    <property type="taxonomic scope" value="Bacteria"/>
</dbReference>
<evidence type="ECO:0000259" key="1">
    <source>
        <dbReference type="Pfam" id="PF09588"/>
    </source>
</evidence>
<organism evidence="2 3">
    <name type="scientific">Mesomycoplasma conjunctivae (strain ATCC 25834 / NCTC 10147 / HRC/581)</name>
    <name type="common">Mycoplasma conjunctivae</name>
    <dbReference type="NCBI Taxonomy" id="572263"/>
    <lineage>
        <taxon>Bacteria</taxon>
        <taxon>Bacillati</taxon>
        <taxon>Mycoplasmatota</taxon>
        <taxon>Mycoplasmoidales</taxon>
        <taxon>Metamycoplasmataceae</taxon>
        <taxon>Mesomycoplasma</taxon>
    </lineage>
</organism>
<dbReference type="NCBIfam" id="NF045870">
    <property type="entry name" value="MAGa7180_fam_nucl"/>
    <property type="match status" value="1"/>
</dbReference>
<protein>
    <submittedName>
        <fullName evidence="2">HYPOTHETICAL Uncharacterized protein MG373</fullName>
    </submittedName>
</protein>
<proteinExistence type="predicted"/>
<dbReference type="KEGG" id="mco:MCJ_004720"/>
<evidence type="ECO:0000313" key="3">
    <source>
        <dbReference type="Proteomes" id="UP000001491"/>
    </source>
</evidence>